<dbReference type="InterPro" id="IPR050416">
    <property type="entry name" value="FAD-linked_Oxidoreductase"/>
</dbReference>
<dbReference type="PANTHER" id="PTHR42973">
    <property type="entry name" value="BINDING OXIDOREDUCTASE, PUTATIVE (AFU_ORTHOLOGUE AFUA_1G17690)-RELATED"/>
    <property type="match status" value="1"/>
</dbReference>
<dbReference type="InterPro" id="IPR016169">
    <property type="entry name" value="FAD-bd_PCMH_sub2"/>
</dbReference>
<reference evidence="9" key="1">
    <citation type="journal article" date="2020" name="BMC Genomics">
        <title>Correction to: Identification and distribution of gene clusters required for synthesis of sphingolipid metabolism inhibitors in diverse species of the filamentous fungus Fusarium.</title>
        <authorList>
            <person name="Kim H.S."/>
            <person name="Lohmar J.M."/>
            <person name="Busman M."/>
            <person name="Brown D.W."/>
            <person name="Naumann T.A."/>
            <person name="Divon H.H."/>
            <person name="Lysoe E."/>
            <person name="Uhlig S."/>
            <person name="Proctor R.H."/>
        </authorList>
    </citation>
    <scope>NUCLEOTIDE SEQUENCE [LARGE SCALE GENOMIC DNA]</scope>
    <source>
        <strain evidence="9">NRRL 25331</strain>
    </source>
</reference>
<evidence type="ECO:0000313" key="9">
    <source>
        <dbReference type="Proteomes" id="UP000572754"/>
    </source>
</evidence>
<dbReference type="Gene3D" id="3.30.465.10">
    <property type="match status" value="1"/>
</dbReference>
<dbReference type="InterPro" id="IPR038694">
    <property type="entry name" value="DUF427_sf"/>
</dbReference>
<dbReference type="GO" id="GO:0016491">
    <property type="term" value="F:oxidoreductase activity"/>
    <property type="evidence" value="ECO:0007669"/>
    <property type="project" value="UniProtKB-KW"/>
</dbReference>
<keyword evidence="3" id="KW-0285">Flavoprotein</keyword>
<evidence type="ECO:0000256" key="6">
    <source>
        <dbReference type="SAM" id="SignalP"/>
    </source>
</evidence>
<accession>A0A8H5UEN1</accession>
<keyword evidence="5" id="KW-0560">Oxidoreductase</keyword>
<feature type="signal peptide" evidence="6">
    <location>
        <begin position="1"/>
        <end position="16"/>
    </location>
</feature>
<dbReference type="InterPro" id="IPR006094">
    <property type="entry name" value="Oxid_FAD_bind_N"/>
</dbReference>
<organism evidence="8 9">
    <name type="scientific">Fusarium circinatum</name>
    <name type="common">Pitch canker fungus</name>
    <name type="synonym">Gibberella circinata</name>
    <dbReference type="NCBI Taxonomy" id="48490"/>
    <lineage>
        <taxon>Eukaryota</taxon>
        <taxon>Fungi</taxon>
        <taxon>Dikarya</taxon>
        <taxon>Ascomycota</taxon>
        <taxon>Pezizomycotina</taxon>
        <taxon>Sordariomycetes</taxon>
        <taxon>Hypocreomycetidae</taxon>
        <taxon>Hypocreales</taxon>
        <taxon>Nectriaceae</taxon>
        <taxon>Fusarium</taxon>
        <taxon>Fusarium fujikuroi species complex</taxon>
    </lineage>
</organism>
<comment type="similarity">
    <text evidence="2">Belongs to the oxygen-dependent FAD-linked oxidoreductase family.</text>
</comment>
<dbReference type="Pfam" id="PF01565">
    <property type="entry name" value="FAD_binding_4"/>
    <property type="match status" value="1"/>
</dbReference>
<dbReference type="PROSITE" id="PS51387">
    <property type="entry name" value="FAD_PCMH"/>
    <property type="match status" value="1"/>
</dbReference>
<dbReference type="GO" id="GO:0071949">
    <property type="term" value="F:FAD binding"/>
    <property type="evidence" value="ECO:0007669"/>
    <property type="project" value="InterPro"/>
</dbReference>
<dbReference type="SUPFAM" id="SSF56176">
    <property type="entry name" value="FAD-binding/transporter-associated domain-like"/>
    <property type="match status" value="1"/>
</dbReference>
<evidence type="ECO:0000256" key="3">
    <source>
        <dbReference type="ARBA" id="ARBA00022630"/>
    </source>
</evidence>
<evidence type="ECO:0000256" key="1">
    <source>
        <dbReference type="ARBA" id="ARBA00001974"/>
    </source>
</evidence>
<evidence type="ECO:0000256" key="4">
    <source>
        <dbReference type="ARBA" id="ARBA00022827"/>
    </source>
</evidence>
<evidence type="ECO:0000313" key="8">
    <source>
        <dbReference type="EMBL" id="KAF5686023.1"/>
    </source>
</evidence>
<dbReference type="EMBL" id="JAAQPE010000098">
    <property type="protein sequence ID" value="KAF5686023.1"/>
    <property type="molecule type" value="Genomic_DNA"/>
</dbReference>
<sequence length="831" mass="90580">MRLVALLLCSAGLVSSTEPPRCKLSPFDATWPVEAEWAALNNSISGSLIKTRPAASSCYKTNPFDAPLNCNIVEANWTQSTFHANLPESISAPLYANNSCLPPGAPGYNKALGCHLGGYPSYVVNATSDEQIALAVKWASKRNIRIVVKGTGHDLSGRSSGAYSLSIWTRHMQRVEFDTNWIVPGTNKTDTVLIAASGLTYGDAVVHALKHGHVIVSGNDATVGLGGHIQGGGHGPLSSTFGLAADNIYQVRVVTTQGHILTADATQNQDLLWAIRGGGAGQYGIVTEYVLKAYPAPSVIETGLTISPRGNSSAAYEATWNAFSELLRVLPDLMDAGLAGAAVVQGNHKAGVSISQGFYAFNKSKAATEELTQMAINRIRAFAGNNSNILSIVASNTTVHPTYEGFFEALNAGGSNQAGAYSMPSSRLLGRRETSDIDRMKLISYLKRMLTNSDPEASGMAVIGLQGGLGPAKTPRSMRGALLPAWRSTYLHTMSYSLTLDTTLTAVETLAKGARELNDSKEKLWQEWAPDTGAYMNEANPYNPSFKKDFYGAFYDRLLAVKANMGSASRFVELAKSLIEHGPRKTMQTSRRIRAVHNHTTIVDTTHGAYVWEHDSFPTIYVPAVDVKNAKLVDKTNISVELKERAAIAQLVIPAHDGIKEAKVDNVVHFFQDVTLGALSDMVRIEFRSIDQWFEEDEPIFVHAKDPFKRVDILHSTRPIEVKVNGRTVAKATSSMHLLETGLPTRYYLPLSAVDQTVLSKSPVRSKCPYKGEAEYYNIVIDGKTFENLVWYYNHPTLESAAIARLVCFYNEKVDIILDGELQERPKTKFA</sequence>
<proteinExistence type="inferred from homology"/>
<dbReference type="AlphaFoldDB" id="A0A8H5UEN1"/>
<dbReference type="Proteomes" id="UP000572754">
    <property type="component" value="Unassembled WGS sequence"/>
</dbReference>
<dbReference type="InterPro" id="IPR007361">
    <property type="entry name" value="DUF427"/>
</dbReference>
<evidence type="ECO:0000259" key="7">
    <source>
        <dbReference type="PROSITE" id="PS51387"/>
    </source>
</evidence>
<comment type="caution">
    <text evidence="8">The sequence shown here is derived from an EMBL/GenBank/DDBJ whole genome shotgun (WGS) entry which is preliminary data.</text>
</comment>
<name>A0A8H5UEN1_FUSCI</name>
<keyword evidence="4" id="KW-0274">FAD</keyword>
<protein>
    <submittedName>
        <fullName evidence="8">Isoamyl alcohol oxidase</fullName>
    </submittedName>
</protein>
<evidence type="ECO:0000256" key="2">
    <source>
        <dbReference type="ARBA" id="ARBA00005466"/>
    </source>
</evidence>
<dbReference type="Gene3D" id="3.40.462.20">
    <property type="match status" value="1"/>
</dbReference>
<evidence type="ECO:0000256" key="5">
    <source>
        <dbReference type="ARBA" id="ARBA00023002"/>
    </source>
</evidence>
<dbReference type="Pfam" id="PF04248">
    <property type="entry name" value="NTP_transf_9"/>
    <property type="match status" value="2"/>
</dbReference>
<gene>
    <name evidence="8" type="ORF">FCIRC_3121</name>
</gene>
<feature type="chain" id="PRO_5034060370" evidence="6">
    <location>
        <begin position="17"/>
        <end position="831"/>
    </location>
</feature>
<dbReference type="PANTHER" id="PTHR42973:SF39">
    <property type="entry name" value="FAD-BINDING PCMH-TYPE DOMAIN-CONTAINING PROTEIN"/>
    <property type="match status" value="1"/>
</dbReference>
<keyword evidence="6" id="KW-0732">Signal</keyword>
<dbReference type="InterPro" id="IPR016166">
    <property type="entry name" value="FAD-bd_PCMH"/>
</dbReference>
<feature type="domain" description="FAD-binding PCMH-type" evidence="7">
    <location>
        <begin position="116"/>
        <end position="296"/>
    </location>
</feature>
<reference evidence="8 9" key="2">
    <citation type="submission" date="2020-05" db="EMBL/GenBank/DDBJ databases">
        <title>Identification and distribution of gene clusters putatively required for synthesis of sphingolipid metabolism inhibitors in phylogenetically diverse species of the filamentous fungus Fusarium.</title>
        <authorList>
            <person name="Kim H.-S."/>
            <person name="Busman M."/>
            <person name="Brown D.W."/>
            <person name="Divon H."/>
            <person name="Uhlig S."/>
            <person name="Proctor R.H."/>
        </authorList>
    </citation>
    <scope>NUCLEOTIDE SEQUENCE [LARGE SCALE GENOMIC DNA]</scope>
    <source>
        <strain evidence="8 9">NRRL 25331</strain>
    </source>
</reference>
<keyword evidence="9" id="KW-1185">Reference proteome</keyword>
<dbReference type="InterPro" id="IPR036318">
    <property type="entry name" value="FAD-bd_PCMH-like_sf"/>
</dbReference>
<comment type="cofactor">
    <cofactor evidence="1">
        <name>FAD</name>
        <dbReference type="ChEBI" id="CHEBI:57692"/>
    </cofactor>
</comment>
<dbReference type="Gene3D" id="2.170.150.40">
    <property type="entry name" value="Domain of unknown function (DUF427)"/>
    <property type="match status" value="2"/>
</dbReference>